<dbReference type="Pfam" id="PF03106">
    <property type="entry name" value="WRKY"/>
    <property type="match status" value="1"/>
</dbReference>
<keyword evidence="3" id="KW-0238">DNA-binding</keyword>
<evidence type="ECO:0000256" key="2">
    <source>
        <dbReference type="ARBA" id="ARBA00023015"/>
    </source>
</evidence>
<dbReference type="SMART" id="SM00774">
    <property type="entry name" value="WRKY"/>
    <property type="match status" value="1"/>
</dbReference>
<comment type="subcellular location">
    <subcellularLocation>
        <location evidence="1">Nucleus</location>
    </subcellularLocation>
</comment>
<feature type="domain" description="WRKY" evidence="8">
    <location>
        <begin position="143"/>
        <end position="209"/>
    </location>
</feature>
<dbReference type="PANTHER" id="PTHR32096:SF61">
    <property type="entry name" value="WRKY TRANSCRIPTION FACTOR 22"/>
    <property type="match status" value="1"/>
</dbReference>
<reference evidence="9" key="1">
    <citation type="submission" date="2021-03" db="EMBL/GenBank/DDBJ databases">
        <authorList>
            <person name="Li Z."/>
            <person name="Yang C."/>
        </authorList>
    </citation>
    <scope>NUCLEOTIDE SEQUENCE</scope>
    <source>
        <strain evidence="9">Dzin_1.0</strain>
        <tissue evidence="9">Leaf</tissue>
    </source>
</reference>
<dbReference type="GO" id="GO:0005634">
    <property type="term" value="C:nucleus"/>
    <property type="evidence" value="ECO:0007669"/>
    <property type="project" value="UniProtKB-SubCell"/>
</dbReference>
<evidence type="ECO:0000256" key="6">
    <source>
        <dbReference type="ARBA" id="ARBA00060761"/>
    </source>
</evidence>
<feature type="compositionally biased region" description="Basic residues" evidence="7">
    <location>
        <begin position="126"/>
        <end position="138"/>
    </location>
</feature>
<evidence type="ECO:0000256" key="5">
    <source>
        <dbReference type="ARBA" id="ARBA00023242"/>
    </source>
</evidence>
<evidence type="ECO:0000256" key="4">
    <source>
        <dbReference type="ARBA" id="ARBA00023163"/>
    </source>
</evidence>
<dbReference type="PANTHER" id="PTHR32096">
    <property type="entry name" value="WRKY TRANSCRIPTION FACTOR 30-RELATED-RELATED"/>
    <property type="match status" value="1"/>
</dbReference>
<proteinExistence type="inferred from homology"/>
<feature type="region of interest" description="Disordered" evidence="7">
    <location>
        <begin position="74"/>
        <end position="138"/>
    </location>
</feature>
<organism evidence="9 10">
    <name type="scientific">Dioscorea zingiberensis</name>
    <dbReference type="NCBI Taxonomy" id="325984"/>
    <lineage>
        <taxon>Eukaryota</taxon>
        <taxon>Viridiplantae</taxon>
        <taxon>Streptophyta</taxon>
        <taxon>Embryophyta</taxon>
        <taxon>Tracheophyta</taxon>
        <taxon>Spermatophyta</taxon>
        <taxon>Magnoliopsida</taxon>
        <taxon>Liliopsida</taxon>
        <taxon>Dioscoreales</taxon>
        <taxon>Dioscoreaceae</taxon>
        <taxon>Dioscorea</taxon>
    </lineage>
</organism>
<comment type="caution">
    <text evidence="9">The sequence shown here is derived from an EMBL/GenBank/DDBJ whole genome shotgun (WGS) entry which is preliminary data.</text>
</comment>
<dbReference type="Gene3D" id="2.20.25.80">
    <property type="entry name" value="WRKY domain"/>
    <property type="match status" value="1"/>
</dbReference>
<dbReference type="SUPFAM" id="SSF118290">
    <property type="entry name" value="WRKY DNA-binding domain"/>
    <property type="match status" value="1"/>
</dbReference>
<keyword evidence="4" id="KW-0804">Transcription</keyword>
<keyword evidence="5" id="KW-0539">Nucleus</keyword>
<keyword evidence="10" id="KW-1185">Reference proteome</keyword>
<evidence type="ECO:0000313" key="9">
    <source>
        <dbReference type="EMBL" id="KAJ0986263.1"/>
    </source>
</evidence>
<dbReference type="GO" id="GO:0003700">
    <property type="term" value="F:DNA-binding transcription factor activity"/>
    <property type="evidence" value="ECO:0007669"/>
    <property type="project" value="InterPro"/>
</dbReference>
<evidence type="ECO:0000313" key="10">
    <source>
        <dbReference type="Proteomes" id="UP001085076"/>
    </source>
</evidence>
<gene>
    <name evidence="9" type="ORF">J5N97_004619</name>
</gene>
<sequence>MDVEDWDLQAVVKSCCFPEPLADASMRDPFSSFPMSSVLKEKCLDGDEDLLISFPDLLTTNTTLQELEDLCKPFFLKPQQPPPKQQQQQQQQQQRQQQQQQQQQQQEKKRIPSSSSPLPVAPRQPSRSKRRKNQLKRVVCHVPAEGNSSDLWAWRKYGQKPIKGSPYPRGYYRCSSSKGCLARKQVERSQTDPSTLIITYTAEHNHPVPTHRNSLAGTTRNKFPTPPAIATQRASTDPVLSPTAPLKATVEGDEEEDISMVDEADVLFMDFQGLETTVSDSTSGFFSADGGLPDFFMTPSWMSSNSAAAAAGGGG</sequence>
<accession>A0A9D5D706</accession>
<comment type="similarity">
    <text evidence="6">Belongs to the WRKY group II-e family.</text>
</comment>
<dbReference type="SUPFAM" id="SSF81995">
    <property type="entry name" value="beta-sandwich domain of Sec23/24"/>
    <property type="match status" value="1"/>
</dbReference>
<reference evidence="9" key="2">
    <citation type="journal article" date="2022" name="Hortic Res">
        <title>The genome of Dioscorea zingiberensis sheds light on the biosynthesis, origin and evolution of the medicinally important diosgenin saponins.</title>
        <authorList>
            <person name="Li Y."/>
            <person name="Tan C."/>
            <person name="Li Z."/>
            <person name="Guo J."/>
            <person name="Li S."/>
            <person name="Chen X."/>
            <person name="Wang C."/>
            <person name="Dai X."/>
            <person name="Yang H."/>
            <person name="Song W."/>
            <person name="Hou L."/>
            <person name="Xu J."/>
            <person name="Tong Z."/>
            <person name="Xu A."/>
            <person name="Yuan X."/>
            <person name="Wang W."/>
            <person name="Yang Q."/>
            <person name="Chen L."/>
            <person name="Sun Z."/>
            <person name="Wang K."/>
            <person name="Pan B."/>
            <person name="Chen J."/>
            <person name="Bao Y."/>
            <person name="Liu F."/>
            <person name="Qi X."/>
            <person name="Gang D.R."/>
            <person name="Wen J."/>
            <person name="Li J."/>
        </authorList>
    </citation>
    <scope>NUCLEOTIDE SEQUENCE</scope>
    <source>
        <strain evidence="9">Dzin_1.0</strain>
    </source>
</reference>
<feature type="region of interest" description="Disordered" evidence="7">
    <location>
        <begin position="230"/>
        <end position="255"/>
    </location>
</feature>
<dbReference type="PROSITE" id="PS50811">
    <property type="entry name" value="WRKY"/>
    <property type="match status" value="1"/>
</dbReference>
<dbReference type="FunFam" id="2.20.25.80:FF:000007">
    <property type="entry name" value="WRKY transcription factor 22"/>
    <property type="match status" value="1"/>
</dbReference>
<evidence type="ECO:0000256" key="1">
    <source>
        <dbReference type="ARBA" id="ARBA00004123"/>
    </source>
</evidence>
<protein>
    <recommendedName>
        <fullName evidence="8">WRKY domain-containing protein</fullName>
    </recommendedName>
</protein>
<dbReference type="Proteomes" id="UP001085076">
    <property type="component" value="Miscellaneous, Linkage group lg01"/>
</dbReference>
<keyword evidence="2" id="KW-0805">Transcription regulation</keyword>
<dbReference type="OrthoDB" id="662136at2759"/>
<name>A0A9D5D706_9LILI</name>
<dbReference type="EMBL" id="JAGGNH010000001">
    <property type="protein sequence ID" value="KAJ0986263.1"/>
    <property type="molecule type" value="Genomic_DNA"/>
</dbReference>
<dbReference type="GO" id="GO:0000976">
    <property type="term" value="F:transcription cis-regulatory region binding"/>
    <property type="evidence" value="ECO:0007669"/>
    <property type="project" value="TreeGrafter"/>
</dbReference>
<dbReference type="AlphaFoldDB" id="A0A9D5D706"/>
<feature type="compositionally biased region" description="Low complexity" evidence="7">
    <location>
        <begin position="85"/>
        <end position="105"/>
    </location>
</feature>
<evidence type="ECO:0000256" key="7">
    <source>
        <dbReference type="SAM" id="MobiDB-lite"/>
    </source>
</evidence>
<evidence type="ECO:0000256" key="3">
    <source>
        <dbReference type="ARBA" id="ARBA00023125"/>
    </source>
</evidence>
<evidence type="ECO:0000259" key="8">
    <source>
        <dbReference type="PROSITE" id="PS50811"/>
    </source>
</evidence>
<dbReference type="InterPro" id="IPR003657">
    <property type="entry name" value="WRKY_dom"/>
</dbReference>
<dbReference type="InterPro" id="IPR036576">
    <property type="entry name" value="WRKY_dom_sf"/>
</dbReference>
<dbReference type="InterPro" id="IPR044810">
    <property type="entry name" value="WRKY_plant"/>
</dbReference>